<evidence type="ECO:0000313" key="2">
    <source>
        <dbReference type="Proteomes" id="UP000242188"/>
    </source>
</evidence>
<keyword evidence="2" id="KW-1185">Reference proteome</keyword>
<comment type="caution">
    <text evidence="1">The sequence shown here is derived from an EMBL/GenBank/DDBJ whole genome shotgun (WGS) entry which is preliminary data.</text>
</comment>
<name>A0A210QMB8_MIZYE</name>
<dbReference type="OrthoDB" id="6144560at2759"/>
<protein>
    <submittedName>
        <fullName evidence="1">Uncharacterized protein</fullName>
    </submittedName>
</protein>
<dbReference type="AlphaFoldDB" id="A0A210QMB8"/>
<proteinExistence type="predicted"/>
<gene>
    <name evidence="1" type="ORF">KP79_PYT25715</name>
</gene>
<sequence length="103" mass="12078">MNNLYVLQIDTAFLGCEDFLMGDIRVDGERHITFGTPTQQELLRRAKRWYLDGTFKVVRRPFVSLYSLHAFIQQEDSMKQVPLIYILMSSMRKIDYLAQCGPQ</sequence>
<evidence type="ECO:0000313" key="1">
    <source>
        <dbReference type="EMBL" id="OWF49877.1"/>
    </source>
</evidence>
<dbReference type="Proteomes" id="UP000242188">
    <property type="component" value="Unassembled WGS sequence"/>
</dbReference>
<reference evidence="1 2" key="1">
    <citation type="journal article" date="2017" name="Nat. Ecol. Evol.">
        <title>Scallop genome provides insights into evolution of bilaterian karyotype and development.</title>
        <authorList>
            <person name="Wang S."/>
            <person name="Zhang J."/>
            <person name="Jiao W."/>
            <person name="Li J."/>
            <person name="Xun X."/>
            <person name="Sun Y."/>
            <person name="Guo X."/>
            <person name="Huan P."/>
            <person name="Dong B."/>
            <person name="Zhang L."/>
            <person name="Hu X."/>
            <person name="Sun X."/>
            <person name="Wang J."/>
            <person name="Zhao C."/>
            <person name="Wang Y."/>
            <person name="Wang D."/>
            <person name="Huang X."/>
            <person name="Wang R."/>
            <person name="Lv J."/>
            <person name="Li Y."/>
            <person name="Zhang Z."/>
            <person name="Liu B."/>
            <person name="Lu W."/>
            <person name="Hui Y."/>
            <person name="Liang J."/>
            <person name="Zhou Z."/>
            <person name="Hou R."/>
            <person name="Li X."/>
            <person name="Liu Y."/>
            <person name="Li H."/>
            <person name="Ning X."/>
            <person name="Lin Y."/>
            <person name="Zhao L."/>
            <person name="Xing Q."/>
            <person name="Dou J."/>
            <person name="Li Y."/>
            <person name="Mao J."/>
            <person name="Guo H."/>
            <person name="Dou H."/>
            <person name="Li T."/>
            <person name="Mu C."/>
            <person name="Jiang W."/>
            <person name="Fu Q."/>
            <person name="Fu X."/>
            <person name="Miao Y."/>
            <person name="Liu J."/>
            <person name="Yu Q."/>
            <person name="Li R."/>
            <person name="Liao H."/>
            <person name="Li X."/>
            <person name="Kong Y."/>
            <person name="Jiang Z."/>
            <person name="Chourrout D."/>
            <person name="Li R."/>
            <person name="Bao Z."/>
        </authorList>
    </citation>
    <scope>NUCLEOTIDE SEQUENCE [LARGE SCALE GENOMIC DNA]</scope>
    <source>
        <strain evidence="1 2">PY_sf001</strain>
    </source>
</reference>
<dbReference type="PANTHER" id="PTHR47160:SF10">
    <property type="entry name" value="MULE TRANSPOSASE DOMAIN-CONTAINING PROTEIN"/>
    <property type="match status" value="1"/>
</dbReference>
<dbReference type="PANTHER" id="PTHR47160">
    <property type="entry name" value="PUTATIVE-RELATED"/>
    <property type="match status" value="1"/>
</dbReference>
<organism evidence="1 2">
    <name type="scientific">Mizuhopecten yessoensis</name>
    <name type="common">Japanese scallop</name>
    <name type="synonym">Patinopecten yessoensis</name>
    <dbReference type="NCBI Taxonomy" id="6573"/>
    <lineage>
        <taxon>Eukaryota</taxon>
        <taxon>Metazoa</taxon>
        <taxon>Spiralia</taxon>
        <taxon>Lophotrochozoa</taxon>
        <taxon>Mollusca</taxon>
        <taxon>Bivalvia</taxon>
        <taxon>Autobranchia</taxon>
        <taxon>Pteriomorphia</taxon>
        <taxon>Pectinida</taxon>
        <taxon>Pectinoidea</taxon>
        <taxon>Pectinidae</taxon>
        <taxon>Mizuhopecten</taxon>
    </lineage>
</organism>
<dbReference type="EMBL" id="NEDP02002904">
    <property type="protein sequence ID" value="OWF49877.1"/>
    <property type="molecule type" value="Genomic_DNA"/>
</dbReference>
<accession>A0A210QMB8</accession>